<keyword evidence="2" id="KW-1185">Reference proteome</keyword>
<organism evidence="1 2">
    <name type="scientific">Candidatus Methylobacter favarea</name>
    <dbReference type="NCBI Taxonomy" id="2707345"/>
    <lineage>
        <taxon>Bacteria</taxon>
        <taxon>Pseudomonadati</taxon>
        <taxon>Pseudomonadota</taxon>
        <taxon>Gammaproteobacteria</taxon>
        <taxon>Methylococcales</taxon>
        <taxon>Methylococcaceae</taxon>
        <taxon>Methylobacter</taxon>
    </lineage>
</organism>
<dbReference type="RefSeq" id="WP_174625678.1">
    <property type="nucleotide sequence ID" value="NZ_CADCXN010000057.1"/>
</dbReference>
<gene>
    <name evidence="1" type="ORF">METHB2_290015</name>
</gene>
<dbReference type="Proteomes" id="UP000494216">
    <property type="component" value="Unassembled WGS sequence"/>
</dbReference>
<evidence type="ECO:0000313" key="2">
    <source>
        <dbReference type="Proteomes" id="UP000494216"/>
    </source>
</evidence>
<reference evidence="1 2" key="1">
    <citation type="submission" date="2020-02" db="EMBL/GenBank/DDBJ databases">
        <authorList>
            <person name="Hogendoorn C."/>
        </authorList>
    </citation>
    <scope>NUCLEOTIDE SEQUENCE [LARGE SCALE GENOMIC DNA]</scope>
    <source>
        <strain evidence="1">METHB21</strain>
    </source>
</reference>
<comment type="caution">
    <text evidence="1">The sequence shown here is derived from an EMBL/GenBank/DDBJ whole genome shotgun (WGS) entry which is preliminary data.</text>
</comment>
<dbReference type="PROSITE" id="PS51257">
    <property type="entry name" value="PROKAR_LIPOPROTEIN"/>
    <property type="match status" value="1"/>
</dbReference>
<dbReference type="AlphaFoldDB" id="A0A8S0X0S0"/>
<accession>A0A8S0X0S0</accession>
<name>A0A8S0X0S0_9GAMM</name>
<evidence type="ECO:0000313" key="1">
    <source>
        <dbReference type="EMBL" id="CAA9890768.1"/>
    </source>
</evidence>
<dbReference type="InterPro" id="IPR038140">
    <property type="entry name" value="DotD_sf"/>
</dbReference>
<sequence length="141" mass="15364">MKISIVIFPLLALTGCALSPPPPPAVEGEYKPINKIESMPLAIATQPNRLSQQTLDFAFEGDIVAALHELQKQRPDITVLPPLGEQRTVLVRVSFRAATLDEVLRELGAQSGPYADVIVSKSVTNEGNQVFIRFNTVNTGR</sequence>
<protein>
    <submittedName>
        <fullName evidence="1">Uncharacterized protein</fullName>
    </submittedName>
</protein>
<dbReference type="EMBL" id="CADCXN010000057">
    <property type="protein sequence ID" value="CAA9890768.1"/>
    <property type="molecule type" value="Genomic_DNA"/>
</dbReference>
<proteinExistence type="predicted"/>
<dbReference type="Gene3D" id="3.55.50.60">
    <property type="entry name" value="DotD protein"/>
    <property type="match status" value="1"/>
</dbReference>